<dbReference type="InParanoid" id="A0A317XSK6"/>
<protein>
    <recommendedName>
        <fullName evidence="4">Myb-like domain-containing protein</fullName>
    </recommendedName>
</protein>
<proteinExistence type="predicted"/>
<evidence type="ECO:0000256" key="1">
    <source>
        <dbReference type="SAM" id="MobiDB-lite"/>
    </source>
</evidence>
<reference evidence="2 3" key="1">
    <citation type="journal article" date="2018" name="Mol. Biol. Evol.">
        <title>Broad Genomic Sampling Reveals a Smut Pathogenic Ancestry of the Fungal Clade Ustilaginomycotina.</title>
        <authorList>
            <person name="Kijpornyongpan T."/>
            <person name="Mondo S.J."/>
            <person name="Barry K."/>
            <person name="Sandor L."/>
            <person name="Lee J."/>
            <person name="Lipzen A."/>
            <person name="Pangilinan J."/>
            <person name="LaButti K."/>
            <person name="Hainaut M."/>
            <person name="Henrissat B."/>
            <person name="Grigoriev I.V."/>
            <person name="Spatafora J.W."/>
            <person name="Aime M.C."/>
        </authorList>
    </citation>
    <scope>NUCLEOTIDE SEQUENCE [LARGE SCALE GENOMIC DNA]</scope>
    <source>
        <strain evidence="2 3">MCA 3645</strain>
    </source>
</reference>
<sequence>MPPKNKFEFDFSSDEEKNSKSPKKAKLDSEDNTSKLTKRKWEPDEEADFIECINDMITAGMSKTIKAYPRLQARSVTGCMRHWTSLRRKLETAVLGAPTVDKNGKKLVQKDEHKTDTEV</sequence>
<gene>
    <name evidence="2" type="ORF">BCV70DRAFT_236727</name>
</gene>
<dbReference type="OrthoDB" id="2554776at2759"/>
<dbReference type="EMBL" id="KZ819191">
    <property type="protein sequence ID" value="PWZ01237.1"/>
    <property type="molecule type" value="Genomic_DNA"/>
</dbReference>
<feature type="region of interest" description="Disordered" evidence="1">
    <location>
        <begin position="1"/>
        <end position="39"/>
    </location>
</feature>
<organism evidence="2 3">
    <name type="scientific">Testicularia cyperi</name>
    <dbReference type="NCBI Taxonomy" id="1882483"/>
    <lineage>
        <taxon>Eukaryota</taxon>
        <taxon>Fungi</taxon>
        <taxon>Dikarya</taxon>
        <taxon>Basidiomycota</taxon>
        <taxon>Ustilaginomycotina</taxon>
        <taxon>Ustilaginomycetes</taxon>
        <taxon>Ustilaginales</taxon>
        <taxon>Anthracoideaceae</taxon>
        <taxon>Testicularia</taxon>
    </lineage>
</organism>
<evidence type="ECO:0008006" key="4">
    <source>
        <dbReference type="Google" id="ProtNLM"/>
    </source>
</evidence>
<dbReference type="AlphaFoldDB" id="A0A317XSK6"/>
<evidence type="ECO:0000313" key="3">
    <source>
        <dbReference type="Proteomes" id="UP000246740"/>
    </source>
</evidence>
<keyword evidence="3" id="KW-1185">Reference proteome</keyword>
<feature type="compositionally biased region" description="Basic and acidic residues" evidence="1">
    <location>
        <begin position="1"/>
        <end position="33"/>
    </location>
</feature>
<dbReference type="Proteomes" id="UP000246740">
    <property type="component" value="Unassembled WGS sequence"/>
</dbReference>
<name>A0A317XSK6_9BASI</name>
<accession>A0A317XSK6</accession>
<evidence type="ECO:0000313" key="2">
    <source>
        <dbReference type="EMBL" id="PWZ01237.1"/>
    </source>
</evidence>